<dbReference type="Proteomes" id="UP000054485">
    <property type="component" value="Unassembled WGS sequence"/>
</dbReference>
<feature type="transmembrane region" description="Helical" evidence="11">
    <location>
        <begin position="322"/>
        <end position="345"/>
    </location>
</feature>
<evidence type="ECO:0000256" key="5">
    <source>
        <dbReference type="ARBA" id="ARBA00022737"/>
    </source>
</evidence>
<dbReference type="EMBL" id="KN835644">
    <property type="protein sequence ID" value="KIK35268.1"/>
    <property type="molecule type" value="Genomic_DNA"/>
</dbReference>
<dbReference type="InterPro" id="IPR027417">
    <property type="entry name" value="P-loop_NTPase"/>
</dbReference>
<evidence type="ECO:0000256" key="6">
    <source>
        <dbReference type="ARBA" id="ARBA00022741"/>
    </source>
</evidence>
<dbReference type="PANTHER" id="PTHR19229:SF36">
    <property type="entry name" value="ATP-BINDING CASSETTE SUB-FAMILY A MEMBER 2"/>
    <property type="match status" value="1"/>
</dbReference>
<evidence type="ECO:0000256" key="10">
    <source>
        <dbReference type="SAM" id="MobiDB-lite"/>
    </source>
</evidence>
<dbReference type="InterPro" id="IPR003439">
    <property type="entry name" value="ABC_transporter-like_ATP-bd"/>
</dbReference>
<dbReference type="InterPro" id="IPR026082">
    <property type="entry name" value="ABCA"/>
</dbReference>
<evidence type="ECO:0000256" key="11">
    <source>
        <dbReference type="SAM" id="Phobius"/>
    </source>
</evidence>
<reference evidence="14" key="2">
    <citation type="submission" date="2015-01" db="EMBL/GenBank/DDBJ databases">
        <title>Evolutionary Origins and Diversification of the Mycorrhizal Mutualists.</title>
        <authorList>
            <consortium name="DOE Joint Genome Institute"/>
            <consortium name="Mycorrhizal Genomics Consortium"/>
            <person name="Kohler A."/>
            <person name="Kuo A."/>
            <person name="Nagy L.G."/>
            <person name="Floudas D."/>
            <person name="Copeland A."/>
            <person name="Barry K.W."/>
            <person name="Cichocki N."/>
            <person name="Veneault-Fourrey C."/>
            <person name="LaButti K."/>
            <person name="Lindquist E.A."/>
            <person name="Lipzen A."/>
            <person name="Lundell T."/>
            <person name="Morin E."/>
            <person name="Murat C."/>
            <person name="Riley R."/>
            <person name="Ohm R."/>
            <person name="Sun H."/>
            <person name="Tunlid A."/>
            <person name="Henrissat B."/>
            <person name="Grigoriev I.V."/>
            <person name="Hibbett D.S."/>
            <person name="Martin F."/>
        </authorList>
    </citation>
    <scope>NUCLEOTIDE SEQUENCE [LARGE SCALE GENOMIC DNA]</scope>
    <source>
        <strain evidence="14">UH-Slu-Lm8-n1</strain>
    </source>
</reference>
<feature type="domain" description="ABC transporter" evidence="12">
    <location>
        <begin position="503"/>
        <end position="749"/>
    </location>
</feature>
<evidence type="ECO:0000256" key="8">
    <source>
        <dbReference type="ARBA" id="ARBA00022989"/>
    </source>
</evidence>
<evidence type="ECO:0000256" key="4">
    <source>
        <dbReference type="ARBA" id="ARBA00022692"/>
    </source>
</evidence>
<keyword evidence="6" id="KW-0547">Nucleotide-binding</keyword>
<dbReference type="GO" id="GO:0005319">
    <property type="term" value="F:lipid transporter activity"/>
    <property type="evidence" value="ECO:0007669"/>
    <property type="project" value="TreeGrafter"/>
</dbReference>
<dbReference type="Pfam" id="PF00005">
    <property type="entry name" value="ABC_tran"/>
    <property type="match status" value="1"/>
</dbReference>
<dbReference type="STRING" id="930992.A0A0D0ATI3"/>
<gene>
    <name evidence="13" type="ORF">CY34DRAFT_592022</name>
</gene>
<comment type="similarity">
    <text evidence="2">Belongs to the ABC transporter superfamily. ABCA family.</text>
</comment>
<dbReference type="SUPFAM" id="SSF52540">
    <property type="entry name" value="P-loop containing nucleoside triphosphate hydrolases"/>
    <property type="match status" value="1"/>
</dbReference>
<dbReference type="PROSITE" id="PS00211">
    <property type="entry name" value="ABC_TRANSPORTER_1"/>
    <property type="match status" value="1"/>
</dbReference>
<evidence type="ECO:0000256" key="9">
    <source>
        <dbReference type="ARBA" id="ARBA00023136"/>
    </source>
</evidence>
<dbReference type="GO" id="GO:0005524">
    <property type="term" value="F:ATP binding"/>
    <property type="evidence" value="ECO:0007669"/>
    <property type="project" value="UniProtKB-KW"/>
</dbReference>
<keyword evidence="9 11" id="KW-0472">Membrane</keyword>
<dbReference type="GO" id="GO:0016887">
    <property type="term" value="F:ATP hydrolysis activity"/>
    <property type="evidence" value="ECO:0007669"/>
    <property type="project" value="InterPro"/>
</dbReference>
<feature type="transmembrane region" description="Helical" evidence="11">
    <location>
        <begin position="352"/>
        <end position="377"/>
    </location>
</feature>
<evidence type="ECO:0000256" key="1">
    <source>
        <dbReference type="ARBA" id="ARBA00004141"/>
    </source>
</evidence>
<dbReference type="InterPro" id="IPR017871">
    <property type="entry name" value="ABC_transporter-like_CS"/>
</dbReference>
<dbReference type="Gene3D" id="3.40.50.300">
    <property type="entry name" value="P-loop containing nucleotide triphosphate hydrolases"/>
    <property type="match status" value="1"/>
</dbReference>
<feature type="transmembrane region" description="Helical" evidence="11">
    <location>
        <begin position="383"/>
        <end position="403"/>
    </location>
</feature>
<protein>
    <recommendedName>
        <fullName evidence="12">ABC transporter domain-containing protein</fullName>
    </recommendedName>
</protein>
<dbReference type="Pfam" id="PF12698">
    <property type="entry name" value="ABC2_membrane_3"/>
    <property type="match status" value="1"/>
</dbReference>
<evidence type="ECO:0000313" key="13">
    <source>
        <dbReference type="EMBL" id="KIK35268.1"/>
    </source>
</evidence>
<dbReference type="SMART" id="SM00382">
    <property type="entry name" value="AAA"/>
    <property type="match status" value="1"/>
</dbReference>
<dbReference type="PANTHER" id="PTHR19229">
    <property type="entry name" value="ATP-BINDING CASSETTE TRANSPORTER SUBFAMILY A ABCA"/>
    <property type="match status" value="1"/>
</dbReference>
<comment type="subcellular location">
    <subcellularLocation>
        <location evidence="1">Membrane</location>
        <topology evidence="1">Multi-pass membrane protein</topology>
    </subcellularLocation>
</comment>
<feature type="transmembrane region" description="Helical" evidence="11">
    <location>
        <begin position="245"/>
        <end position="264"/>
    </location>
</feature>
<name>A0A0D0ATI3_9AGAM</name>
<evidence type="ECO:0000313" key="14">
    <source>
        <dbReference type="Proteomes" id="UP000054485"/>
    </source>
</evidence>
<evidence type="ECO:0000259" key="12">
    <source>
        <dbReference type="PROSITE" id="PS50893"/>
    </source>
</evidence>
<evidence type="ECO:0000256" key="7">
    <source>
        <dbReference type="ARBA" id="ARBA00022840"/>
    </source>
</evidence>
<accession>A0A0D0ATI3</accession>
<evidence type="ECO:0000256" key="2">
    <source>
        <dbReference type="ARBA" id="ARBA00008869"/>
    </source>
</evidence>
<feature type="transmembrane region" description="Helical" evidence="11">
    <location>
        <begin position="434"/>
        <end position="455"/>
    </location>
</feature>
<keyword evidence="5" id="KW-0677">Repeat</keyword>
<dbReference type="HOGENOM" id="CLU_001640_0_0_1"/>
<feature type="transmembrane region" description="Helical" evidence="11">
    <location>
        <begin position="410"/>
        <end position="428"/>
    </location>
</feature>
<keyword evidence="7" id="KW-0067">ATP-binding</keyword>
<dbReference type="AlphaFoldDB" id="A0A0D0ATI3"/>
<reference evidence="13 14" key="1">
    <citation type="submission" date="2014-04" db="EMBL/GenBank/DDBJ databases">
        <authorList>
            <consortium name="DOE Joint Genome Institute"/>
            <person name="Kuo A."/>
            <person name="Ruytinx J."/>
            <person name="Rineau F."/>
            <person name="Colpaert J."/>
            <person name="Kohler A."/>
            <person name="Nagy L.G."/>
            <person name="Floudas D."/>
            <person name="Copeland A."/>
            <person name="Barry K.W."/>
            <person name="Cichocki N."/>
            <person name="Veneault-Fourrey C."/>
            <person name="LaButti K."/>
            <person name="Lindquist E.A."/>
            <person name="Lipzen A."/>
            <person name="Lundell T."/>
            <person name="Morin E."/>
            <person name="Murat C."/>
            <person name="Sun H."/>
            <person name="Tunlid A."/>
            <person name="Henrissat B."/>
            <person name="Grigoriev I.V."/>
            <person name="Hibbett D.S."/>
            <person name="Martin F."/>
            <person name="Nordberg H.P."/>
            <person name="Cantor M.N."/>
            <person name="Hua S.X."/>
        </authorList>
    </citation>
    <scope>NUCLEOTIDE SEQUENCE [LARGE SCALE GENOMIC DNA]</scope>
    <source>
        <strain evidence="13 14">UH-Slu-Lm8-n1</strain>
    </source>
</reference>
<keyword evidence="4 11" id="KW-0812">Transmembrane</keyword>
<keyword evidence="3" id="KW-0813">Transport</keyword>
<dbReference type="InParanoid" id="A0A0D0ATI3"/>
<dbReference type="GO" id="GO:0016020">
    <property type="term" value="C:membrane"/>
    <property type="evidence" value="ECO:0007669"/>
    <property type="project" value="UniProtKB-SubCell"/>
</dbReference>
<sequence length="842" mass="91775">MARQTSTAPVDGTEKSISSSGGISEPVLAELTDGSSAPPKALQLTNGRPRSPFSQALTIFYKRALIARRSWLTPLLIVVIAVCGACIPIVFLSGQETSCTTKFQNESVIPLYFPESPIYFSASGPGTQILESPPNITATLGRTASFLRTENIPDNATFVSTINQDYLNLTFGGISIDLQTGDSLFAWEASPPGLTGPTMMNLVTNILYNRALNQSGNVASTPNLIYANYAAFPHLAAGTLVDLKWVAFFGAAMAVFPAFFTLYVSRERRSAVQAMQLSNGLSDPIGLWIGHLLWDSIFSVTLATIIIIVFAATTNQFTGLGFFWVVLVLYGVVGALFGYCVSLFMSSPLSSFAAVAGYQIVMYILYLGGYLLTLTYAPTTQSANIITIIHFTLSVLSPVASVMRAAFVSVNLFSLLCNGTTPVTAASLGDITRYGGPILYLFVYGFVLFGILVWVDSGSIIPRRFLNTKRRQVRMDELQANFEANRQDVATEARAVASSNDALRLLHLTKTFEGNKVVDDVSYGVSRDTIFAMLGPNGAGKTTTFNMIRGDIVPNMGDVLIKGTSVLTSPRTARLSLGVCPQFTAIDSQLTVREHLLIYGRLKGLNRGHELKTNVEALMIATSLHMYADRLASQLSGGNQRKLSLAIALIGEYLNLSHMRWLTWTHVGNPSVVLIDEFSTGIDAKMKRDMWGTLRNVAVGKAIVITTHSMEEASALANKVGIISKQLLAVGTIDDLISRYATYQVHFSCPTREDVTRAQVLMSRIPGSRLADDVATRFEVPIQEGSGLTLAQLFHILSSQGDFQEYSVEKATLESVFLKVIRENNVMEEDNSPGSRRRFRLW</sequence>
<feature type="region of interest" description="Disordered" evidence="10">
    <location>
        <begin position="1"/>
        <end position="23"/>
    </location>
</feature>
<dbReference type="PROSITE" id="PS50893">
    <property type="entry name" value="ABC_TRANSPORTER_2"/>
    <property type="match status" value="1"/>
</dbReference>
<feature type="transmembrane region" description="Helical" evidence="11">
    <location>
        <begin position="71"/>
        <end position="92"/>
    </location>
</feature>
<feature type="transmembrane region" description="Helical" evidence="11">
    <location>
        <begin position="285"/>
        <end position="310"/>
    </location>
</feature>
<dbReference type="GO" id="GO:0140359">
    <property type="term" value="F:ABC-type transporter activity"/>
    <property type="evidence" value="ECO:0007669"/>
    <property type="project" value="InterPro"/>
</dbReference>
<evidence type="ECO:0000256" key="3">
    <source>
        <dbReference type="ARBA" id="ARBA00022448"/>
    </source>
</evidence>
<dbReference type="InterPro" id="IPR003593">
    <property type="entry name" value="AAA+_ATPase"/>
</dbReference>
<proteinExistence type="inferred from homology"/>
<keyword evidence="14" id="KW-1185">Reference proteome</keyword>
<dbReference type="InterPro" id="IPR013525">
    <property type="entry name" value="ABC2_TM"/>
</dbReference>
<organism evidence="13 14">
    <name type="scientific">Suillus luteus UH-Slu-Lm8-n1</name>
    <dbReference type="NCBI Taxonomy" id="930992"/>
    <lineage>
        <taxon>Eukaryota</taxon>
        <taxon>Fungi</taxon>
        <taxon>Dikarya</taxon>
        <taxon>Basidiomycota</taxon>
        <taxon>Agaricomycotina</taxon>
        <taxon>Agaricomycetes</taxon>
        <taxon>Agaricomycetidae</taxon>
        <taxon>Boletales</taxon>
        <taxon>Suillineae</taxon>
        <taxon>Suillaceae</taxon>
        <taxon>Suillus</taxon>
    </lineage>
</organism>
<keyword evidence="8 11" id="KW-1133">Transmembrane helix</keyword>
<dbReference type="OrthoDB" id="8061355at2759"/>
<dbReference type="CDD" id="cd03263">
    <property type="entry name" value="ABC_subfamily_A"/>
    <property type="match status" value="1"/>
</dbReference>